<proteinExistence type="predicted"/>
<evidence type="ECO:0000313" key="2">
    <source>
        <dbReference type="Proteomes" id="UP000230069"/>
    </source>
</evidence>
<reference evidence="1 2" key="1">
    <citation type="submission" date="2017-09" db="EMBL/GenBank/DDBJ databases">
        <title>WGS assembly of Aquilegia coerulea Goldsmith.</title>
        <authorList>
            <person name="Hodges S."/>
            <person name="Kramer E."/>
            <person name="Nordborg M."/>
            <person name="Tomkins J."/>
            <person name="Borevitz J."/>
            <person name="Derieg N."/>
            <person name="Yan J."/>
            <person name="Mihaltcheva S."/>
            <person name="Hayes R.D."/>
            <person name="Rokhsar D."/>
        </authorList>
    </citation>
    <scope>NUCLEOTIDE SEQUENCE [LARGE SCALE GENOMIC DNA]</scope>
    <source>
        <strain evidence="2">cv. Goldsmith</strain>
    </source>
</reference>
<dbReference type="AlphaFoldDB" id="A0A2G5C148"/>
<accession>A0A2G5C148</accession>
<dbReference type="InParanoid" id="A0A2G5C148"/>
<keyword evidence="2" id="KW-1185">Reference proteome</keyword>
<sequence>MIPILDILSRQIFINRRNNICPHFSNTVLLLSKTPSWLLLLDLCSTLRKQTTRENETDDFIHTNQTTLSIFAREIESRASKQKRLKEFVKRNL</sequence>
<protein>
    <submittedName>
        <fullName evidence="1">Uncharacterized protein</fullName>
    </submittedName>
</protein>
<gene>
    <name evidence="1" type="ORF">AQUCO_13300003v1</name>
</gene>
<evidence type="ECO:0000313" key="1">
    <source>
        <dbReference type="EMBL" id="PIA25008.1"/>
    </source>
</evidence>
<organism evidence="1 2">
    <name type="scientific">Aquilegia coerulea</name>
    <name type="common">Rocky mountain columbine</name>
    <dbReference type="NCBI Taxonomy" id="218851"/>
    <lineage>
        <taxon>Eukaryota</taxon>
        <taxon>Viridiplantae</taxon>
        <taxon>Streptophyta</taxon>
        <taxon>Embryophyta</taxon>
        <taxon>Tracheophyta</taxon>
        <taxon>Spermatophyta</taxon>
        <taxon>Magnoliopsida</taxon>
        <taxon>Ranunculales</taxon>
        <taxon>Ranunculaceae</taxon>
        <taxon>Thalictroideae</taxon>
        <taxon>Aquilegia</taxon>
    </lineage>
</organism>
<dbReference type="EMBL" id="KZ305147">
    <property type="protein sequence ID" value="PIA25008.1"/>
    <property type="molecule type" value="Genomic_DNA"/>
</dbReference>
<dbReference type="Proteomes" id="UP000230069">
    <property type="component" value="Unassembled WGS sequence"/>
</dbReference>
<name>A0A2G5C148_AQUCA</name>